<dbReference type="EMBL" id="LRBP01000014">
    <property type="protein sequence ID" value="OII73634.1"/>
    <property type="molecule type" value="Genomic_DNA"/>
</dbReference>
<dbReference type="RefSeq" id="XP_028874889.1">
    <property type="nucleotide sequence ID" value="XM_029020445.1"/>
</dbReference>
<feature type="domain" description="S1 motif" evidence="4">
    <location>
        <begin position="1353"/>
        <end position="1425"/>
    </location>
</feature>
<feature type="domain" description="S1 motif" evidence="4">
    <location>
        <begin position="501"/>
        <end position="596"/>
    </location>
</feature>
<reference evidence="5 6" key="1">
    <citation type="submission" date="2016-10" db="EMBL/GenBank/DDBJ databases">
        <title>Reductive evolution of mitochondrial metabolism and differential evolution of invasion-related proteins in Cryptosporidium.</title>
        <authorList>
            <person name="Liu S."/>
            <person name="Roellig D.M."/>
            <person name="Guo Y."/>
            <person name="Li N."/>
            <person name="Frace M.A."/>
            <person name="Tang K."/>
            <person name="Zhang L."/>
            <person name="Feng Y."/>
            <person name="Xiao L."/>
        </authorList>
    </citation>
    <scope>NUCLEOTIDE SEQUENCE [LARGE SCALE GENOMIC DNA]</scope>
    <source>
        <strain evidence="5">39726</strain>
    </source>
</reference>
<gene>
    <name evidence="5" type="ORF">cubi_03432</name>
</gene>
<dbReference type="PANTHER" id="PTHR23270:SF10">
    <property type="entry name" value="PROTEIN RRP5 HOMOLOG"/>
    <property type="match status" value="1"/>
</dbReference>
<dbReference type="GO" id="GO:0032040">
    <property type="term" value="C:small-subunit processome"/>
    <property type="evidence" value="ECO:0007669"/>
    <property type="project" value="TreeGrafter"/>
</dbReference>
<evidence type="ECO:0000259" key="4">
    <source>
        <dbReference type="PROSITE" id="PS50126"/>
    </source>
</evidence>
<feature type="region of interest" description="Disordered" evidence="3">
    <location>
        <begin position="1600"/>
        <end position="1627"/>
    </location>
</feature>
<dbReference type="Gene3D" id="2.40.50.140">
    <property type="entry name" value="Nucleic acid-binding proteins"/>
    <property type="match status" value="3"/>
</dbReference>
<dbReference type="InterPro" id="IPR003107">
    <property type="entry name" value="HAT"/>
</dbReference>
<dbReference type="Gene3D" id="1.25.40.10">
    <property type="entry name" value="Tetratricopeptide repeat domain"/>
    <property type="match status" value="2"/>
</dbReference>
<evidence type="ECO:0000256" key="1">
    <source>
        <dbReference type="ARBA" id="ARBA00004604"/>
    </source>
</evidence>
<feature type="compositionally biased region" description="Basic and acidic residues" evidence="3">
    <location>
        <begin position="1611"/>
        <end position="1620"/>
    </location>
</feature>
<keyword evidence="2" id="KW-0698">rRNA processing</keyword>
<dbReference type="Proteomes" id="UP000186176">
    <property type="component" value="Unassembled WGS sequence"/>
</dbReference>
<dbReference type="PANTHER" id="PTHR23270">
    <property type="entry name" value="PROGRAMMED CELL DEATH PROTEIN 11 PRE-RRNA PROCESSING PROTEIN RRP5"/>
    <property type="match status" value="1"/>
</dbReference>
<evidence type="ECO:0000313" key="6">
    <source>
        <dbReference type="Proteomes" id="UP000186176"/>
    </source>
</evidence>
<dbReference type="InterPro" id="IPR012340">
    <property type="entry name" value="NA-bd_OB-fold"/>
</dbReference>
<dbReference type="OrthoDB" id="412781at2759"/>
<dbReference type="PROSITE" id="PS50126">
    <property type="entry name" value="S1"/>
    <property type="match status" value="5"/>
</dbReference>
<evidence type="ECO:0000256" key="3">
    <source>
        <dbReference type="SAM" id="MobiDB-lite"/>
    </source>
</evidence>
<evidence type="ECO:0000313" key="5">
    <source>
        <dbReference type="EMBL" id="OII73634.1"/>
    </source>
</evidence>
<dbReference type="InterPro" id="IPR045209">
    <property type="entry name" value="Rrp5"/>
</dbReference>
<evidence type="ECO:0000256" key="2">
    <source>
        <dbReference type="ARBA" id="ARBA00022552"/>
    </source>
</evidence>
<accession>A0A1J4MH92</accession>
<proteinExistence type="predicted"/>
<dbReference type="SUPFAM" id="SSF50249">
    <property type="entry name" value="Nucleic acid-binding proteins"/>
    <property type="match status" value="4"/>
</dbReference>
<dbReference type="GO" id="GO:0006364">
    <property type="term" value="P:rRNA processing"/>
    <property type="evidence" value="ECO:0007669"/>
    <property type="project" value="UniProtKB-KW"/>
</dbReference>
<organism evidence="5 6">
    <name type="scientific">Cryptosporidium ubiquitum</name>
    <dbReference type="NCBI Taxonomy" id="857276"/>
    <lineage>
        <taxon>Eukaryota</taxon>
        <taxon>Sar</taxon>
        <taxon>Alveolata</taxon>
        <taxon>Apicomplexa</taxon>
        <taxon>Conoidasida</taxon>
        <taxon>Coccidia</taxon>
        <taxon>Eucoccidiorida</taxon>
        <taxon>Eimeriorina</taxon>
        <taxon>Cryptosporidiidae</taxon>
        <taxon>Cryptosporidium</taxon>
    </lineage>
</organism>
<name>A0A1J4MH92_9CRYT</name>
<dbReference type="GeneID" id="39980224"/>
<dbReference type="SMART" id="SM00386">
    <property type="entry name" value="HAT"/>
    <property type="match status" value="5"/>
</dbReference>
<comment type="caution">
    <text evidence="5">The sequence shown here is derived from an EMBL/GenBank/DDBJ whole genome shotgun (WGS) entry which is preliminary data.</text>
</comment>
<dbReference type="VEuPathDB" id="CryptoDB:cubi_03432"/>
<dbReference type="SUPFAM" id="SSF48452">
    <property type="entry name" value="TPR-like"/>
    <property type="match status" value="2"/>
</dbReference>
<sequence length="2017" mass="230306">MSRKRNLNNLHSDIEEVEDVEHGDFIGIKSKNLKNIISFTNIEQKDLKLGTLLFGVIDDVTEKELRISFPGSNTAILSVENTLEESEAISFELLENLRKKSLKDRFSVGQFVNGAVISNNKIKNNVTLKPSILNAGLNSNSKCLDVFGYVISALIISKENHGFNLYTGIQGLKTVFMKVEESRSKDYQLGQILPVNVNKYFKEKSLLVCTPIYEETNDSKIGKKEILSVHEVKPGLIVECLIHAYGNDNQKEKRSYMQSPNKKKKISDKIGVQPNTKVLQLKKIDRQYINDQEFESIQDYLQDDHSLQVSFCMGTMLGLIPNEHSIHPLSCFYPQHFESSLNPQVIRKSPKSMFLTARIIAVLSGTENKIILSALPHNINLTKGDQKALNEIPIGSVISPSVLQNKDTAPLINSLSGITLFNSQNQKKSPSKISFLARIADNWVSFFTNQFTKDYEKLDQTIKTQPFRVISRSRLENSLFVSFDQDLVQEKYFLSSDVLPGQIVKATVTEIHNWGISIRLSKYFSGRIYAEHLFNSTSSGSVLGIKSSFNSSKSMSKEQMNYVKKHYQIGRSYQFKVLRYEYSDNSWNPLLLLTAKHLLINDQLPLVRSIDESLKVGQKITGYISRICLDSTQKYNSDSNLNSFGNNDYIIIRFYGEAYGSISYKEYLEYHEFDNIEGISKKPSIGEIVTVQIKSIDLTNKSLKLTLRAENDNTENPIMNSNTPLNRQFLPQLKNCKYNFYEKLFDQKNNNSKGFTLLAVTTQGLLFSQSLNDLLYVSKFSISDSKENSEKIYNLLKEVYHNSESVSDLNSKISNLNLSPQTLSDSVSRQTLEMDLVGNSGSNTKFESTSVTLNLNVKIAYLKHSILNREVFIKNFKNLSNNTLCLGYINHIDHYGLLVSILCSEPLTGIVPRHLISSKVFFDGKEQLMRHFSIGETLLLKVVKLDEINKKVTLSLKDLEDGTAFIRKPSVTKIIIKERLTGLEEDDQVIQNLLNKSLGLKKEKNLFSGSSSLIGKVLKLKIQNISESDEVYMGIFDLDKVKKNIYFKLVSREKDKGFSKKLTKGEFVNGLVLGGGYLSPNKYKNYTETSSDTNYVYYICCEDQIVSSFSGVLEERKKTESIKFNKKYTKFLKTIVDETRSVKVNNDQDIIYKTELFTISILMIEDGDNVKLPVVVLSPNRSEEENGISKDLSCIILGHTSNLPILLGALYLNKESNFSPKDGSKKEIGLLVNEKVQCKIVEHMKSYQGLIVQLPNKSFGRISVLELDDNKIDNPLELEKFKVGNKIQGIIIDKLTNKSKKSRRVNLVGGKSSKLKYVILDFEISSCISRIRDIQDENDQLKEIKKFSQVKIGSILSGYVCNSGKEGVFVRIGRELVGRIKLRELTSGTITPEEASKKFFIGKFIHQMIVVNINKEEKKIDLSISKLDSDDIKLRLSQINDNVETEEGEETEEDEVKEDLNMDVNMEIDEEEDLGTGKKVLPSLGNINEKLSFEDLYIGRVLAGVVKNVSRKYGLFIRLNDLKDNLTAFCKLSECLDGKSNKNKISTVFNIGDNVLCKVLKLDSENRRVWVGIKPSYFSDFKGEDSSPVYLGNNHYEDIDTDETREGEEEIERRGEKKEEKEEEMDGDVEMTIEINDEGLEYRESDQIDFEDVSGEENFRGKSKISVLEDYKAQESEPKLEIKNLNRKQKVQKQLEQEHKIRDEEEKGMRSHLNPSTIDDFERLLVTHKDVSSLWIRYMSYYLDLGDLDKARMVAERSLKQISVKEEMERWNIWIAYINMEIVYGKNELSASKGENNSSSLGKDGIPKNVREILDRALMNVTNQKKLYIQIFSSLKKYSKDEEGLALLEEGLKKFQTSRKLWVTYLTCLYESDNQRKARDEIIQKSLKSVSKHKVVRLITDIGRLEFEYGNINRGRTIFENLLEENSKRMDLWSQYFDILTKICIKSSSKSQSSIDDHIEMVRSIFNSCLEKNFKPRSMKMIFTRWLSFEKQFGSSQSQKHVQDLAISYVNKVESSL</sequence>
<protein>
    <submittedName>
        <fullName evidence="5">RRP5 like protein</fullName>
    </submittedName>
</protein>
<dbReference type="SMART" id="SM00316">
    <property type="entry name" value="S1"/>
    <property type="match status" value="7"/>
</dbReference>
<dbReference type="InterPro" id="IPR011990">
    <property type="entry name" value="TPR-like_helical_dom_sf"/>
</dbReference>
<comment type="subcellular location">
    <subcellularLocation>
        <location evidence="1">Nucleus</location>
        <location evidence="1">Nucleolus</location>
    </subcellularLocation>
</comment>
<feature type="domain" description="S1 motif" evidence="4">
    <location>
        <begin position="1229"/>
        <end position="1310"/>
    </location>
</feature>
<feature type="domain" description="S1 motif" evidence="4">
    <location>
        <begin position="882"/>
        <end position="957"/>
    </location>
</feature>
<dbReference type="InterPro" id="IPR003029">
    <property type="entry name" value="S1_domain"/>
</dbReference>
<feature type="domain" description="S1 motif" evidence="4">
    <location>
        <begin position="1499"/>
        <end position="1574"/>
    </location>
</feature>
<dbReference type="GO" id="GO:0003723">
    <property type="term" value="F:RNA binding"/>
    <property type="evidence" value="ECO:0007669"/>
    <property type="project" value="TreeGrafter"/>
</dbReference>
<dbReference type="Pfam" id="PF00575">
    <property type="entry name" value="S1"/>
    <property type="match status" value="2"/>
</dbReference>
<keyword evidence="6" id="KW-1185">Reference proteome</keyword>